<sequence length="147" mass="16735">MVWKFKESEVLTRQKRMRAYVSHFNWTHISGGHQRNVNSCTFCLLCVYPHFLSLQCSPEYARNQTGVNLFRHIFSKTSEFKEIFSPRAGLIGRPAKSSTRDSKMSKAETLGQRGHKDPRIAGTGLKGSRTPRENQWRVCRSGCAQGG</sequence>
<dbReference type="AlphaFoldDB" id="A0AAD4MPR3"/>
<organism evidence="2 3">
    <name type="scientific">Ditylenchus destructor</name>
    <dbReference type="NCBI Taxonomy" id="166010"/>
    <lineage>
        <taxon>Eukaryota</taxon>
        <taxon>Metazoa</taxon>
        <taxon>Ecdysozoa</taxon>
        <taxon>Nematoda</taxon>
        <taxon>Chromadorea</taxon>
        <taxon>Rhabditida</taxon>
        <taxon>Tylenchina</taxon>
        <taxon>Tylenchomorpha</taxon>
        <taxon>Sphaerularioidea</taxon>
        <taxon>Anguinidae</taxon>
        <taxon>Anguininae</taxon>
        <taxon>Ditylenchus</taxon>
    </lineage>
</organism>
<evidence type="ECO:0000256" key="1">
    <source>
        <dbReference type="SAM" id="MobiDB-lite"/>
    </source>
</evidence>
<dbReference type="EMBL" id="JAKKPZ010000152">
    <property type="protein sequence ID" value="KAI1700226.1"/>
    <property type="molecule type" value="Genomic_DNA"/>
</dbReference>
<comment type="caution">
    <text evidence="2">The sequence shown here is derived from an EMBL/GenBank/DDBJ whole genome shotgun (WGS) entry which is preliminary data.</text>
</comment>
<dbReference type="Proteomes" id="UP001201812">
    <property type="component" value="Unassembled WGS sequence"/>
</dbReference>
<accession>A0AAD4MPR3</accession>
<feature type="region of interest" description="Disordered" evidence="1">
    <location>
        <begin position="91"/>
        <end position="133"/>
    </location>
</feature>
<protein>
    <submittedName>
        <fullName evidence="2">Uncharacterized protein</fullName>
    </submittedName>
</protein>
<evidence type="ECO:0000313" key="2">
    <source>
        <dbReference type="EMBL" id="KAI1700226.1"/>
    </source>
</evidence>
<reference evidence="2" key="1">
    <citation type="submission" date="2022-01" db="EMBL/GenBank/DDBJ databases">
        <title>Genome Sequence Resource for Two Populations of Ditylenchus destructor, the Migratory Endoparasitic Phytonematode.</title>
        <authorList>
            <person name="Zhang H."/>
            <person name="Lin R."/>
            <person name="Xie B."/>
        </authorList>
    </citation>
    <scope>NUCLEOTIDE SEQUENCE</scope>
    <source>
        <strain evidence="2">BazhouSP</strain>
    </source>
</reference>
<evidence type="ECO:0000313" key="3">
    <source>
        <dbReference type="Proteomes" id="UP001201812"/>
    </source>
</evidence>
<proteinExistence type="predicted"/>
<name>A0AAD4MPR3_9BILA</name>
<gene>
    <name evidence="2" type="ORF">DdX_16844</name>
</gene>
<keyword evidence="3" id="KW-1185">Reference proteome</keyword>